<dbReference type="Proteomes" id="UP001286313">
    <property type="component" value="Unassembled WGS sequence"/>
</dbReference>
<dbReference type="AlphaFoldDB" id="A0AAE1JY54"/>
<keyword evidence="1" id="KW-1133">Transmembrane helix</keyword>
<feature type="transmembrane region" description="Helical" evidence="1">
    <location>
        <begin position="13"/>
        <end position="31"/>
    </location>
</feature>
<evidence type="ECO:0000256" key="1">
    <source>
        <dbReference type="SAM" id="Phobius"/>
    </source>
</evidence>
<organism evidence="2 3">
    <name type="scientific">Petrolisthes cinctipes</name>
    <name type="common">Flat porcelain crab</name>
    <dbReference type="NCBI Taxonomy" id="88211"/>
    <lineage>
        <taxon>Eukaryota</taxon>
        <taxon>Metazoa</taxon>
        <taxon>Ecdysozoa</taxon>
        <taxon>Arthropoda</taxon>
        <taxon>Crustacea</taxon>
        <taxon>Multicrustacea</taxon>
        <taxon>Malacostraca</taxon>
        <taxon>Eumalacostraca</taxon>
        <taxon>Eucarida</taxon>
        <taxon>Decapoda</taxon>
        <taxon>Pleocyemata</taxon>
        <taxon>Anomura</taxon>
        <taxon>Galatheoidea</taxon>
        <taxon>Porcellanidae</taxon>
        <taxon>Petrolisthes</taxon>
    </lineage>
</organism>
<reference evidence="2" key="1">
    <citation type="submission" date="2023-10" db="EMBL/GenBank/DDBJ databases">
        <title>Genome assemblies of two species of porcelain crab, Petrolisthes cinctipes and Petrolisthes manimaculis (Anomura: Porcellanidae).</title>
        <authorList>
            <person name="Angst P."/>
        </authorList>
    </citation>
    <scope>NUCLEOTIDE SEQUENCE</scope>
    <source>
        <strain evidence="2">PB745_01</strain>
        <tissue evidence="2">Gill</tissue>
    </source>
</reference>
<sequence length="160" mass="18682">MCKKEYEIFYHKLFFHLVGVALLNSYNMMLTQSGKKPTSLRTFTYSLAYQPLQKYGQPKSKHPGRQPLQHRDTLDRLACAPWAQRHALHPIPPTRSDATMNRTKEQRACYQWKTSLAHLHVLQPQSLQQLIYCLQLYATRQWAFPSPFSPVCIPSLPVRQ</sequence>
<gene>
    <name evidence="2" type="ORF">Pcinc_034018</name>
</gene>
<keyword evidence="1" id="KW-0472">Membrane</keyword>
<dbReference type="EMBL" id="JAWQEG010004876">
    <property type="protein sequence ID" value="KAK3859899.1"/>
    <property type="molecule type" value="Genomic_DNA"/>
</dbReference>
<accession>A0AAE1JY54</accession>
<keyword evidence="3" id="KW-1185">Reference proteome</keyword>
<proteinExistence type="predicted"/>
<name>A0AAE1JY54_PETCI</name>
<comment type="caution">
    <text evidence="2">The sequence shown here is derived from an EMBL/GenBank/DDBJ whole genome shotgun (WGS) entry which is preliminary data.</text>
</comment>
<protein>
    <submittedName>
        <fullName evidence="2">Uncharacterized protein</fullName>
    </submittedName>
</protein>
<keyword evidence="1" id="KW-0812">Transmembrane</keyword>
<evidence type="ECO:0000313" key="3">
    <source>
        <dbReference type="Proteomes" id="UP001286313"/>
    </source>
</evidence>
<evidence type="ECO:0000313" key="2">
    <source>
        <dbReference type="EMBL" id="KAK3859899.1"/>
    </source>
</evidence>